<comment type="caution">
    <text evidence="1">The sequence shown here is derived from an EMBL/GenBank/DDBJ whole genome shotgun (WGS) entry which is preliminary data.</text>
</comment>
<name>A0A3D9Z7S5_9HYPH</name>
<evidence type="ECO:0000313" key="1">
    <source>
        <dbReference type="EMBL" id="REF89609.1"/>
    </source>
</evidence>
<proteinExistence type="predicted"/>
<accession>A0A3D9Z7S5</accession>
<reference evidence="1 2" key="1">
    <citation type="submission" date="2018-08" db="EMBL/GenBank/DDBJ databases">
        <title>Genomic Encyclopedia of Type Strains, Phase IV (KMG-IV): sequencing the most valuable type-strain genomes for metagenomic binning, comparative biology and taxonomic classification.</title>
        <authorList>
            <person name="Goeker M."/>
        </authorList>
    </citation>
    <scope>NUCLEOTIDE SEQUENCE [LARGE SCALE GENOMIC DNA]</scope>
    <source>
        <strain evidence="1 2">BW863</strain>
    </source>
</reference>
<protein>
    <submittedName>
        <fullName evidence="1">Uncharacterized protein</fullName>
    </submittedName>
</protein>
<dbReference type="EMBL" id="QUMO01000001">
    <property type="protein sequence ID" value="REF89609.1"/>
    <property type="molecule type" value="Genomic_DNA"/>
</dbReference>
<organism evidence="1 2">
    <name type="scientific">Methylovirgula ligni</name>
    <dbReference type="NCBI Taxonomy" id="569860"/>
    <lineage>
        <taxon>Bacteria</taxon>
        <taxon>Pseudomonadati</taxon>
        <taxon>Pseudomonadota</taxon>
        <taxon>Alphaproteobacteria</taxon>
        <taxon>Hyphomicrobiales</taxon>
        <taxon>Beijerinckiaceae</taxon>
        <taxon>Methylovirgula</taxon>
    </lineage>
</organism>
<sequence>MKLLSIERARGGSAGVRDIAKFSVQITDDLRLVGVRLVETDSGRRLVYAPSAGGSRCATFSTELAKALTALASESLNNLMDRQVNAYSNAS</sequence>
<dbReference type="Proteomes" id="UP000256900">
    <property type="component" value="Unassembled WGS sequence"/>
</dbReference>
<gene>
    <name evidence="1" type="ORF">DES32_0836</name>
</gene>
<dbReference type="OrthoDB" id="8100889at2"/>
<dbReference type="RefSeq" id="WP_129396400.1">
    <property type="nucleotide sequence ID" value="NZ_CP025086.1"/>
</dbReference>
<dbReference type="AlphaFoldDB" id="A0A3D9Z7S5"/>
<keyword evidence="2" id="KW-1185">Reference proteome</keyword>
<evidence type="ECO:0000313" key="2">
    <source>
        <dbReference type="Proteomes" id="UP000256900"/>
    </source>
</evidence>